<dbReference type="InterPro" id="IPR012670">
    <property type="entry name" value="T3SS_YscI/HrpB"/>
</dbReference>
<feature type="chain" id="PRO_5022878242" evidence="1">
    <location>
        <begin position="18"/>
        <end position="118"/>
    </location>
</feature>
<organism evidence="2 3">
    <name type="scientific">Pandoraea nosoerga</name>
    <dbReference type="NCBI Taxonomy" id="2508296"/>
    <lineage>
        <taxon>Bacteria</taxon>
        <taxon>Pseudomonadati</taxon>
        <taxon>Pseudomonadota</taxon>
        <taxon>Betaproteobacteria</taxon>
        <taxon>Burkholderiales</taxon>
        <taxon>Burkholderiaceae</taxon>
        <taxon>Pandoraea</taxon>
    </lineage>
</organism>
<dbReference type="Proteomes" id="UP000367825">
    <property type="component" value="Unassembled WGS sequence"/>
</dbReference>
<protein>
    <submittedName>
        <fullName evidence="2">EscI/YscI/HrpB family type III secretion system inner rod protein</fullName>
    </submittedName>
</protein>
<evidence type="ECO:0000313" key="3">
    <source>
        <dbReference type="Proteomes" id="UP000367825"/>
    </source>
</evidence>
<dbReference type="EMBL" id="CABPSC010000018">
    <property type="protein sequence ID" value="VVE35320.1"/>
    <property type="molecule type" value="Genomic_DNA"/>
</dbReference>
<keyword evidence="1" id="KW-0732">Signal</keyword>
<name>A0A5E4XGS0_9BURK</name>
<dbReference type="RefSeq" id="WP_150557077.1">
    <property type="nucleotide sequence ID" value="NZ_CABPSC010000018.1"/>
</dbReference>
<dbReference type="OrthoDB" id="8945187at2"/>
<dbReference type="AlphaFoldDB" id="A0A5E4XGS0"/>
<reference evidence="2 3" key="1">
    <citation type="submission" date="2019-08" db="EMBL/GenBank/DDBJ databases">
        <authorList>
            <person name="Peeters C."/>
        </authorList>
    </citation>
    <scope>NUCLEOTIDE SEQUENCE [LARGE SCALE GENOMIC DNA]</scope>
    <source>
        <strain evidence="2 3">LMG 31109</strain>
    </source>
</reference>
<evidence type="ECO:0000256" key="1">
    <source>
        <dbReference type="SAM" id="SignalP"/>
    </source>
</evidence>
<sequence>MTIASASYVAVHAAATAAPAVPAPKAAPPGPTDAARFGHALASAPALPEHHLLSAAGKLAGHSQHIVQRVTADDSAVGDPVHLLAMQRHLTERVLALEFVAKVAGASTQGINKLVHMQ</sequence>
<proteinExistence type="predicted"/>
<evidence type="ECO:0000313" key="2">
    <source>
        <dbReference type="EMBL" id="VVE35320.1"/>
    </source>
</evidence>
<feature type="signal peptide" evidence="1">
    <location>
        <begin position="1"/>
        <end position="17"/>
    </location>
</feature>
<dbReference type="NCBIfam" id="TIGR02497">
    <property type="entry name" value="yscI_hrpB_dom"/>
    <property type="match status" value="1"/>
</dbReference>
<gene>
    <name evidence="2" type="ORF">PNO31109_03854</name>
</gene>
<keyword evidence="3" id="KW-1185">Reference proteome</keyword>
<dbReference type="Pfam" id="PF17001">
    <property type="entry name" value="T3SS_basalb_I"/>
    <property type="match status" value="1"/>
</dbReference>
<accession>A0A5E4XGS0</accession>
<dbReference type="GO" id="GO:0030254">
    <property type="term" value="P:protein secretion by the type III secretion system"/>
    <property type="evidence" value="ECO:0007669"/>
    <property type="project" value="InterPro"/>
</dbReference>